<feature type="compositionally biased region" description="Basic and acidic residues" evidence="1">
    <location>
        <begin position="1"/>
        <end position="15"/>
    </location>
</feature>
<feature type="non-terminal residue" evidence="2">
    <location>
        <position position="68"/>
    </location>
</feature>
<proteinExistence type="predicted"/>
<keyword evidence="3" id="KW-1185">Reference proteome</keyword>
<evidence type="ECO:0000313" key="2">
    <source>
        <dbReference type="EMBL" id="VDM70800.1"/>
    </source>
</evidence>
<gene>
    <name evidence="2" type="ORF">SVUK_LOCUS5798</name>
</gene>
<accession>A0A3P7ID28</accession>
<organism evidence="2 3">
    <name type="scientific">Strongylus vulgaris</name>
    <name type="common">Blood worm</name>
    <dbReference type="NCBI Taxonomy" id="40348"/>
    <lineage>
        <taxon>Eukaryota</taxon>
        <taxon>Metazoa</taxon>
        <taxon>Ecdysozoa</taxon>
        <taxon>Nematoda</taxon>
        <taxon>Chromadorea</taxon>
        <taxon>Rhabditida</taxon>
        <taxon>Rhabditina</taxon>
        <taxon>Rhabditomorpha</taxon>
        <taxon>Strongyloidea</taxon>
        <taxon>Strongylidae</taxon>
        <taxon>Strongylus</taxon>
    </lineage>
</organism>
<dbReference type="Proteomes" id="UP000270094">
    <property type="component" value="Unassembled WGS sequence"/>
</dbReference>
<protein>
    <submittedName>
        <fullName evidence="2">Uncharacterized protein</fullName>
    </submittedName>
</protein>
<feature type="region of interest" description="Disordered" evidence="1">
    <location>
        <begin position="43"/>
        <end position="68"/>
    </location>
</feature>
<dbReference type="AlphaFoldDB" id="A0A3P7ID28"/>
<reference evidence="2 3" key="1">
    <citation type="submission" date="2018-11" db="EMBL/GenBank/DDBJ databases">
        <authorList>
            <consortium name="Pathogen Informatics"/>
        </authorList>
    </citation>
    <scope>NUCLEOTIDE SEQUENCE [LARGE SCALE GENOMIC DNA]</scope>
</reference>
<evidence type="ECO:0000256" key="1">
    <source>
        <dbReference type="SAM" id="MobiDB-lite"/>
    </source>
</evidence>
<sequence length="68" mass="7489">MRDITRKTQEKEKRTVGKGSGGTTEQTLVHPLFDIQDETIRGRAAGSKKVQEKDAIDVPVKPPTVADK</sequence>
<name>A0A3P7ID28_STRVU</name>
<evidence type="ECO:0000313" key="3">
    <source>
        <dbReference type="Proteomes" id="UP000270094"/>
    </source>
</evidence>
<dbReference type="EMBL" id="UYYB01017651">
    <property type="protein sequence ID" value="VDM70800.1"/>
    <property type="molecule type" value="Genomic_DNA"/>
</dbReference>
<feature type="region of interest" description="Disordered" evidence="1">
    <location>
        <begin position="1"/>
        <end position="31"/>
    </location>
</feature>